<feature type="compositionally biased region" description="Acidic residues" evidence="5">
    <location>
        <begin position="206"/>
        <end position="217"/>
    </location>
</feature>
<dbReference type="AlphaFoldDB" id="A0A8R1EW12"/>
<proteinExistence type="inferred from homology"/>
<reference evidence="9" key="1">
    <citation type="submission" date="2010-08" db="EMBL/GenBank/DDBJ databases">
        <authorList>
            <consortium name="Caenorhabditis japonica Sequencing Consortium"/>
            <person name="Wilson R.K."/>
        </authorList>
    </citation>
    <scope>NUCLEOTIDE SEQUENCE [LARGE SCALE GENOMIC DNA]</scope>
    <source>
        <strain evidence="9">DF5081</strain>
    </source>
</reference>
<evidence type="ECO:0000256" key="4">
    <source>
        <dbReference type="ARBA" id="ARBA00023242"/>
    </source>
</evidence>
<feature type="compositionally biased region" description="Basic residues" evidence="5">
    <location>
        <begin position="329"/>
        <end position="338"/>
    </location>
</feature>
<dbReference type="InterPro" id="IPR012580">
    <property type="entry name" value="NUC153"/>
</dbReference>
<dbReference type="Pfam" id="PF25121">
    <property type="entry name" value="RRM_ESF1"/>
    <property type="match status" value="1"/>
</dbReference>
<keyword evidence="3" id="KW-0175">Coiled coil</keyword>
<organism evidence="8 9">
    <name type="scientific">Caenorhabditis japonica</name>
    <dbReference type="NCBI Taxonomy" id="281687"/>
    <lineage>
        <taxon>Eukaryota</taxon>
        <taxon>Metazoa</taxon>
        <taxon>Ecdysozoa</taxon>
        <taxon>Nematoda</taxon>
        <taxon>Chromadorea</taxon>
        <taxon>Rhabditida</taxon>
        <taxon>Rhabditina</taxon>
        <taxon>Rhabditomorpha</taxon>
        <taxon>Rhabditoidea</taxon>
        <taxon>Rhabditidae</taxon>
        <taxon>Peloderinae</taxon>
        <taxon>Caenorhabditis</taxon>
    </lineage>
</organism>
<evidence type="ECO:0000256" key="3">
    <source>
        <dbReference type="ARBA" id="ARBA00023054"/>
    </source>
</evidence>
<protein>
    <submittedName>
        <fullName evidence="8">NUC153 domain-containing protein</fullName>
    </submittedName>
</protein>
<reference evidence="8" key="2">
    <citation type="submission" date="2022-06" db="UniProtKB">
        <authorList>
            <consortium name="EnsemblMetazoa"/>
        </authorList>
    </citation>
    <scope>IDENTIFICATION</scope>
    <source>
        <strain evidence="8">DF5081</strain>
    </source>
</reference>
<evidence type="ECO:0000313" key="8">
    <source>
        <dbReference type="EnsemblMetazoa" id="CJA41710.1"/>
    </source>
</evidence>
<feature type="region of interest" description="Disordered" evidence="5">
    <location>
        <begin position="299"/>
        <end position="338"/>
    </location>
</feature>
<dbReference type="PANTHER" id="PTHR12202">
    <property type="entry name" value="ESF1 HOMOLOG"/>
    <property type="match status" value="1"/>
</dbReference>
<dbReference type="Proteomes" id="UP000005237">
    <property type="component" value="Unassembled WGS sequence"/>
</dbReference>
<feature type="compositionally biased region" description="Basic and acidic residues" evidence="5">
    <location>
        <begin position="164"/>
        <end position="175"/>
    </location>
</feature>
<keyword evidence="9" id="KW-1185">Reference proteome</keyword>
<comment type="similarity">
    <text evidence="2">Belongs to the ESF1 family.</text>
</comment>
<accession>A0A8R1EW12</accession>
<evidence type="ECO:0000256" key="1">
    <source>
        <dbReference type="ARBA" id="ARBA00004604"/>
    </source>
</evidence>
<dbReference type="Pfam" id="PF08159">
    <property type="entry name" value="NUC153"/>
    <property type="match status" value="1"/>
</dbReference>
<feature type="compositionally biased region" description="Polar residues" evidence="5">
    <location>
        <begin position="301"/>
        <end position="312"/>
    </location>
</feature>
<feature type="compositionally biased region" description="Basic and acidic residues" evidence="5">
    <location>
        <begin position="313"/>
        <end position="328"/>
    </location>
</feature>
<dbReference type="GO" id="GO:0005730">
    <property type="term" value="C:nucleolus"/>
    <property type="evidence" value="ECO:0007669"/>
    <property type="project" value="UniProtKB-SubCell"/>
</dbReference>
<feature type="region of interest" description="Disordered" evidence="5">
    <location>
        <begin position="164"/>
        <end position="224"/>
    </location>
</feature>
<dbReference type="InterPro" id="IPR039754">
    <property type="entry name" value="Esf1"/>
</dbReference>
<dbReference type="PANTHER" id="PTHR12202:SF0">
    <property type="entry name" value="ESF1 HOMOLOG"/>
    <property type="match status" value="1"/>
</dbReference>
<evidence type="ECO:0000259" key="7">
    <source>
        <dbReference type="Pfam" id="PF25121"/>
    </source>
</evidence>
<dbReference type="GO" id="GO:0003723">
    <property type="term" value="F:RNA binding"/>
    <property type="evidence" value="ECO:0007669"/>
    <property type="project" value="TreeGrafter"/>
</dbReference>
<evidence type="ECO:0000259" key="6">
    <source>
        <dbReference type="Pfam" id="PF08159"/>
    </source>
</evidence>
<comment type="subcellular location">
    <subcellularLocation>
        <location evidence="1">Nucleus</location>
        <location evidence="1">Nucleolus</location>
    </subcellularLocation>
</comment>
<feature type="domain" description="ESF1 RRM" evidence="7">
    <location>
        <begin position="11"/>
        <end position="73"/>
    </location>
</feature>
<feature type="domain" description="NUC153" evidence="6">
    <location>
        <begin position="264"/>
        <end position="286"/>
    </location>
</feature>
<dbReference type="GO" id="GO:0006364">
    <property type="term" value="P:rRNA processing"/>
    <property type="evidence" value="ECO:0007669"/>
    <property type="project" value="InterPro"/>
</dbReference>
<evidence type="ECO:0000256" key="2">
    <source>
        <dbReference type="ARBA" id="ARBA00009087"/>
    </source>
</evidence>
<keyword evidence="4" id="KW-0539">Nucleus</keyword>
<sequence>MFIKTIRNQYETRTAVREYLVNKLKYYYSVITFDSIETAVAVYEECDGFQFEETGLKMDMRFIPDDMEFDEDRVKEFLNADSVNMAKYKAKKKSKCTITSTGAKISWDEDDPSRSKKFLEAFNGDEEAGKDLIVDSDGSDDDEEKRNSLLALLKTDDKKEKLSVDWEGNDGKDDGGSESSDGEYVKVDDDEEDIGIKPKKRKGSDEDSEDGEEQQEQEDVKLSGYKAFKKKQKAKLMANKLKRKTGEPETSIKTAAAAENIVKDDRFSALFTDTAFAIEPSNKKFKGSLLVNKQAELMTTKGEQQKTSSSSSKPEDIVSKLKARADKWSKKKTAAKKK</sequence>
<dbReference type="InterPro" id="IPR056750">
    <property type="entry name" value="RRM_ESF1"/>
</dbReference>
<evidence type="ECO:0000313" key="9">
    <source>
        <dbReference type="Proteomes" id="UP000005237"/>
    </source>
</evidence>
<evidence type="ECO:0000256" key="5">
    <source>
        <dbReference type="SAM" id="MobiDB-lite"/>
    </source>
</evidence>
<name>A0A8R1EW12_CAEJA</name>
<dbReference type="EnsemblMetazoa" id="CJA41710.1">
    <property type="protein sequence ID" value="CJA41710.1"/>
    <property type="gene ID" value="WBGene00217558"/>
</dbReference>